<dbReference type="CDD" id="cd12797">
    <property type="entry name" value="M23_peptidase"/>
    <property type="match status" value="1"/>
</dbReference>
<dbReference type="Gene3D" id="2.70.70.10">
    <property type="entry name" value="Glucose Permease (Domain IIA)"/>
    <property type="match status" value="1"/>
</dbReference>
<dbReference type="Pfam" id="PF01551">
    <property type="entry name" value="Peptidase_M23"/>
    <property type="match status" value="1"/>
</dbReference>
<name>A0ABT9HK63_9SPHN</name>
<keyword evidence="4" id="KW-0378">Hydrolase</keyword>
<evidence type="ECO:0000259" key="3">
    <source>
        <dbReference type="Pfam" id="PF01551"/>
    </source>
</evidence>
<feature type="compositionally biased region" description="Basic and acidic residues" evidence="2">
    <location>
        <begin position="193"/>
        <end position="203"/>
    </location>
</feature>
<protein>
    <submittedName>
        <fullName evidence="4">M23 family metallopeptidase</fullName>
        <ecNumber evidence="4">3.4.-.-</ecNumber>
    </submittedName>
</protein>
<feature type="region of interest" description="Disordered" evidence="2">
    <location>
        <begin position="30"/>
        <end position="52"/>
    </location>
</feature>
<sequence length="210" mass="21225">MGNANIAFGLIGLAITYGLSAPAALAEEGEEAGAASGAPQVQQQPLQPPPRPAVRFGRAVDLMGADIEPESSAIGGPEFEAGAMPSGRPLAAARLTSGFGMRGHPVLGGRRFHGGIDLAAATGTPVAATSSGVVLSAGWRGGYGILVRLSHGGTVETRYAHLSAVAVRAGDRVQAGQTIGYVGSTGRSTGPHLHYETRVDGRPVDPASLR</sequence>
<dbReference type="PANTHER" id="PTHR21666:SF289">
    <property type="entry name" value="L-ALA--D-GLU ENDOPEPTIDASE"/>
    <property type="match status" value="1"/>
</dbReference>
<reference evidence="4 5" key="1">
    <citation type="submission" date="2023-08" db="EMBL/GenBank/DDBJ databases">
        <title>genomic of G39.</title>
        <authorList>
            <person name="Wang Y."/>
        </authorList>
    </citation>
    <scope>NUCLEOTIDE SEQUENCE [LARGE SCALE GENOMIC DNA]</scope>
    <source>
        <strain evidence="4 5">G39</strain>
    </source>
</reference>
<evidence type="ECO:0000256" key="1">
    <source>
        <dbReference type="ARBA" id="ARBA00022729"/>
    </source>
</evidence>
<evidence type="ECO:0000313" key="4">
    <source>
        <dbReference type="EMBL" id="MDP4573533.1"/>
    </source>
</evidence>
<dbReference type="EMBL" id="JAVAIM010000001">
    <property type="protein sequence ID" value="MDP4573533.1"/>
    <property type="molecule type" value="Genomic_DNA"/>
</dbReference>
<proteinExistence type="predicted"/>
<dbReference type="SUPFAM" id="SSF51261">
    <property type="entry name" value="Duplicated hybrid motif"/>
    <property type="match status" value="1"/>
</dbReference>
<dbReference type="InterPro" id="IPR016047">
    <property type="entry name" value="M23ase_b-sheet_dom"/>
</dbReference>
<dbReference type="Proteomes" id="UP001240639">
    <property type="component" value="Unassembled WGS sequence"/>
</dbReference>
<dbReference type="EC" id="3.4.-.-" evidence="4"/>
<evidence type="ECO:0000313" key="5">
    <source>
        <dbReference type="Proteomes" id="UP001240639"/>
    </source>
</evidence>
<organism evidence="4 5">
    <name type="scientific">Qipengyuania profundimaris</name>
    <dbReference type="NCBI Taxonomy" id="3067652"/>
    <lineage>
        <taxon>Bacteria</taxon>
        <taxon>Pseudomonadati</taxon>
        <taxon>Pseudomonadota</taxon>
        <taxon>Alphaproteobacteria</taxon>
        <taxon>Sphingomonadales</taxon>
        <taxon>Erythrobacteraceae</taxon>
        <taxon>Qipengyuania</taxon>
    </lineage>
</organism>
<feature type="domain" description="M23ase beta-sheet core" evidence="3">
    <location>
        <begin position="111"/>
        <end position="206"/>
    </location>
</feature>
<gene>
    <name evidence="4" type="ORF">Q9K02_00085</name>
</gene>
<dbReference type="GO" id="GO:0016787">
    <property type="term" value="F:hydrolase activity"/>
    <property type="evidence" value="ECO:0007669"/>
    <property type="project" value="UniProtKB-KW"/>
</dbReference>
<feature type="compositionally biased region" description="Low complexity" evidence="2">
    <location>
        <begin position="30"/>
        <end position="45"/>
    </location>
</feature>
<comment type="caution">
    <text evidence="4">The sequence shown here is derived from an EMBL/GenBank/DDBJ whole genome shotgun (WGS) entry which is preliminary data.</text>
</comment>
<dbReference type="RefSeq" id="WP_305931034.1">
    <property type="nucleotide sequence ID" value="NZ_JAVAIM010000001.1"/>
</dbReference>
<keyword evidence="1" id="KW-0732">Signal</keyword>
<dbReference type="InterPro" id="IPR011055">
    <property type="entry name" value="Dup_hybrid_motif"/>
</dbReference>
<feature type="region of interest" description="Disordered" evidence="2">
    <location>
        <begin position="182"/>
        <end position="210"/>
    </location>
</feature>
<dbReference type="PANTHER" id="PTHR21666">
    <property type="entry name" value="PEPTIDASE-RELATED"/>
    <property type="match status" value="1"/>
</dbReference>
<evidence type="ECO:0000256" key="2">
    <source>
        <dbReference type="SAM" id="MobiDB-lite"/>
    </source>
</evidence>
<keyword evidence="5" id="KW-1185">Reference proteome</keyword>
<dbReference type="InterPro" id="IPR050570">
    <property type="entry name" value="Cell_wall_metabolism_enzyme"/>
</dbReference>
<accession>A0ABT9HK63</accession>